<dbReference type="InterPro" id="IPR001482">
    <property type="entry name" value="T2SS/T4SS_dom"/>
</dbReference>
<evidence type="ECO:0000313" key="4">
    <source>
        <dbReference type="EMBL" id="GGR20973.1"/>
    </source>
</evidence>
<dbReference type="GO" id="GO:0016887">
    <property type="term" value="F:ATP hydrolysis activity"/>
    <property type="evidence" value="ECO:0007669"/>
    <property type="project" value="InterPro"/>
</dbReference>
<name>A0A918CGB4_AGRME</name>
<reference evidence="4" key="1">
    <citation type="journal article" date="2014" name="Int. J. Syst. Evol. Microbiol.">
        <title>Complete genome sequence of Corynebacterium casei LMG S-19264T (=DSM 44701T), isolated from a smear-ripened cheese.</title>
        <authorList>
            <consortium name="US DOE Joint Genome Institute (JGI-PGF)"/>
            <person name="Walter F."/>
            <person name="Albersmeier A."/>
            <person name="Kalinowski J."/>
            <person name="Ruckert C."/>
        </authorList>
    </citation>
    <scope>NUCLEOTIDE SEQUENCE</scope>
    <source>
        <strain evidence="4">JCM 3346</strain>
    </source>
</reference>
<accession>A0A918CGB4</accession>
<reference evidence="4" key="2">
    <citation type="submission" date="2020-09" db="EMBL/GenBank/DDBJ databases">
        <authorList>
            <person name="Sun Q."/>
            <person name="Ohkuma M."/>
        </authorList>
    </citation>
    <scope>NUCLEOTIDE SEQUENCE</scope>
    <source>
        <strain evidence="4">JCM 3346</strain>
    </source>
</reference>
<dbReference type="AlphaFoldDB" id="A0A918CGB4"/>
<dbReference type="SUPFAM" id="SSF52540">
    <property type="entry name" value="P-loop containing nucleoside triphosphate hydrolases"/>
    <property type="match status" value="1"/>
</dbReference>
<dbReference type="Proteomes" id="UP000610303">
    <property type="component" value="Unassembled WGS sequence"/>
</dbReference>
<dbReference type="InterPro" id="IPR027417">
    <property type="entry name" value="P-loop_NTPase"/>
</dbReference>
<proteinExistence type="inferred from homology"/>
<comment type="similarity">
    <text evidence="1">Belongs to the GSP E family.</text>
</comment>
<dbReference type="Gene3D" id="3.40.50.300">
    <property type="entry name" value="P-loop containing nucleotide triphosphate hydrolases"/>
    <property type="match status" value="1"/>
</dbReference>
<dbReference type="CDD" id="cd01130">
    <property type="entry name" value="VirB11-like_ATPase"/>
    <property type="match status" value="1"/>
</dbReference>
<dbReference type="PANTHER" id="PTHR30486">
    <property type="entry name" value="TWITCHING MOTILITY PROTEIN PILT"/>
    <property type="match status" value="1"/>
</dbReference>
<gene>
    <name evidence="4" type="ORF">GCM10010196_12950</name>
</gene>
<feature type="region of interest" description="Disordered" evidence="2">
    <location>
        <begin position="1"/>
        <end position="20"/>
    </location>
</feature>
<keyword evidence="5" id="KW-1185">Reference proteome</keyword>
<dbReference type="InterPro" id="IPR022399">
    <property type="entry name" value="TadA-like_ATPase"/>
</dbReference>
<sequence length="398" mass="41382">MGEGRSPRDGGSPPRGGVLLRTLAGMPVPFVATPSWLPDVPAEAVAPPERSRRAGGEHPEGASPDGAFRALDSPHSAHAAAPDGIAPVPRALELELLGELAPFASAPDVTDLFVNGERGLWIDRGAGAVHEPAWVADEAGVRALAIRLVARGGRHLDEASPAVDVRLGSGIRVHAVLPPISTAGTLLSVRIPRAAGHSLRGLARLGMLDDVQLARVLHAVAERENLLITGAGGTGKTTLLAALLGAAPPHERIVVIEDVGEAVIAHPHVVSLESRQPNLEGAGRIGLDALVREALRMRPDRLVVGECRGAELRELLSALNTGHDGGAGTMHANSLADVPARLEALGASAGLPVDALARQAVSAFDLVLHLERRGGVRRLASMGRLVLEHDRLGVEAHR</sequence>
<dbReference type="PANTHER" id="PTHR30486:SF6">
    <property type="entry name" value="TYPE IV PILUS RETRACTATION ATPASE PILT"/>
    <property type="match status" value="1"/>
</dbReference>
<feature type="domain" description="Bacterial type II secretion system protein E" evidence="3">
    <location>
        <begin position="155"/>
        <end position="359"/>
    </location>
</feature>
<feature type="region of interest" description="Disordered" evidence="2">
    <location>
        <begin position="32"/>
        <end position="83"/>
    </location>
</feature>
<comment type="caution">
    <text evidence="4">The sequence shown here is derived from an EMBL/GenBank/DDBJ whole genome shotgun (WGS) entry which is preliminary data.</text>
</comment>
<evidence type="ECO:0000313" key="5">
    <source>
        <dbReference type="Proteomes" id="UP000610303"/>
    </source>
</evidence>
<dbReference type="EMBL" id="BMRJ01000001">
    <property type="protein sequence ID" value="GGR20973.1"/>
    <property type="molecule type" value="Genomic_DNA"/>
</dbReference>
<dbReference type="InterPro" id="IPR050921">
    <property type="entry name" value="T4SS_GSP_E_ATPase"/>
</dbReference>
<organism evidence="4 5">
    <name type="scientific">Agromyces mediolanus</name>
    <name type="common">Corynebacterium mediolanum</name>
    <dbReference type="NCBI Taxonomy" id="41986"/>
    <lineage>
        <taxon>Bacteria</taxon>
        <taxon>Bacillati</taxon>
        <taxon>Actinomycetota</taxon>
        <taxon>Actinomycetes</taxon>
        <taxon>Micrococcales</taxon>
        <taxon>Microbacteriaceae</taxon>
        <taxon>Agromyces</taxon>
    </lineage>
</organism>
<evidence type="ECO:0000256" key="2">
    <source>
        <dbReference type="SAM" id="MobiDB-lite"/>
    </source>
</evidence>
<protein>
    <recommendedName>
        <fullName evidence="3">Bacterial type II secretion system protein E domain-containing protein</fullName>
    </recommendedName>
</protein>
<feature type="compositionally biased region" description="Basic and acidic residues" evidence="2">
    <location>
        <begin position="49"/>
        <end position="60"/>
    </location>
</feature>
<dbReference type="Pfam" id="PF00437">
    <property type="entry name" value="T2SSE"/>
    <property type="match status" value="1"/>
</dbReference>
<dbReference type="NCBIfam" id="TIGR03819">
    <property type="entry name" value="heli_sec_ATPase"/>
    <property type="match status" value="1"/>
</dbReference>
<dbReference type="Gene3D" id="3.30.450.90">
    <property type="match status" value="1"/>
</dbReference>
<evidence type="ECO:0000256" key="1">
    <source>
        <dbReference type="ARBA" id="ARBA00006611"/>
    </source>
</evidence>
<evidence type="ECO:0000259" key="3">
    <source>
        <dbReference type="Pfam" id="PF00437"/>
    </source>
</evidence>